<dbReference type="CDD" id="cd01392">
    <property type="entry name" value="HTH_LacI"/>
    <property type="match status" value="1"/>
</dbReference>
<organism evidence="2 3">
    <name type="scientific">Vibrio ostreae</name>
    <dbReference type="NCBI Taxonomy" id="2841925"/>
    <lineage>
        <taxon>Bacteria</taxon>
        <taxon>Pseudomonadati</taxon>
        <taxon>Pseudomonadota</taxon>
        <taxon>Gammaproteobacteria</taxon>
        <taxon>Vibrionales</taxon>
        <taxon>Vibrionaceae</taxon>
        <taxon>Vibrio</taxon>
    </lineage>
</organism>
<evidence type="ECO:0000259" key="1">
    <source>
        <dbReference type="PROSITE" id="PS50932"/>
    </source>
</evidence>
<name>A0A975YPH7_9VIBR</name>
<dbReference type="EMBL" id="CP076643">
    <property type="protein sequence ID" value="QXO18842.1"/>
    <property type="molecule type" value="Genomic_DNA"/>
</dbReference>
<feature type="domain" description="HTH lacI-type" evidence="1">
    <location>
        <begin position="20"/>
        <end position="77"/>
    </location>
</feature>
<keyword evidence="2" id="KW-0238">DNA-binding</keyword>
<dbReference type="SMART" id="SM00354">
    <property type="entry name" value="HTH_LACI"/>
    <property type="match status" value="1"/>
</dbReference>
<accession>A0A975YPH7</accession>
<dbReference type="AlphaFoldDB" id="A0A975YPH7"/>
<evidence type="ECO:0000313" key="3">
    <source>
        <dbReference type="Proteomes" id="UP000694232"/>
    </source>
</evidence>
<dbReference type="InterPro" id="IPR046335">
    <property type="entry name" value="LacI/GalR-like_sensor"/>
</dbReference>
<sequence>MLRILWPSQFRYDKKAIILTTLKDIAVRANISTSTISRFLNNDPTLSVSDKKKQAILEAVDALGYKSPQRSKKNFNQTSSDDTQDCEINYELVLVNFLTPTQEIDDPYFTSIRAGIQNRCLEKGITLRSLHIHQIEANQVLLRNAAAVVAVGHFSNEEVSLLYHTNKNLIFVDSNPLGLKTDSVLIDRTALAHDVMSFIITSQCKKPAFIGNNEERLHAFREVTQSHGLYIESLCKVSKEYCIESGYQAMKEMLQHKTLPDVVYAATDMVAVGVYRAIYEHGLSIPEDIQVIGTNDISSARHMSPSLTTMRLFPFEMGEAAIDMFIETLAGRRHKKTVLFSHEFIWRDSFTKK</sequence>
<dbReference type="PANTHER" id="PTHR30146:SF149">
    <property type="entry name" value="HTH-TYPE TRANSCRIPTIONAL REGULATOR EBGR"/>
    <property type="match status" value="1"/>
</dbReference>
<dbReference type="Pfam" id="PF00356">
    <property type="entry name" value="LacI"/>
    <property type="match status" value="1"/>
</dbReference>
<dbReference type="InterPro" id="IPR000843">
    <property type="entry name" value="HTH_LacI"/>
</dbReference>
<dbReference type="PROSITE" id="PS50932">
    <property type="entry name" value="HTH_LACI_2"/>
    <property type="match status" value="1"/>
</dbReference>
<dbReference type="GO" id="GO:0003700">
    <property type="term" value="F:DNA-binding transcription factor activity"/>
    <property type="evidence" value="ECO:0007669"/>
    <property type="project" value="TreeGrafter"/>
</dbReference>
<keyword evidence="3" id="KW-1185">Reference proteome</keyword>
<dbReference type="PANTHER" id="PTHR30146">
    <property type="entry name" value="LACI-RELATED TRANSCRIPTIONAL REPRESSOR"/>
    <property type="match status" value="1"/>
</dbReference>
<dbReference type="GO" id="GO:0000976">
    <property type="term" value="F:transcription cis-regulatory region binding"/>
    <property type="evidence" value="ECO:0007669"/>
    <property type="project" value="TreeGrafter"/>
</dbReference>
<proteinExistence type="predicted"/>
<dbReference type="Pfam" id="PF13377">
    <property type="entry name" value="Peripla_BP_3"/>
    <property type="match status" value="1"/>
</dbReference>
<gene>
    <name evidence="2" type="ORF">KNV97_11505</name>
</gene>
<dbReference type="CDD" id="cd01544">
    <property type="entry name" value="PBP1_GalR"/>
    <property type="match status" value="1"/>
</dbReference>
<reference evidence="2" key="1">
    <citation type="submission" date="2021-06" db="EMBL/GenBank/DDBJ databases">
        <title>Vibrio nov. sp., novel gut bacterium isolated from Yellow Sea oyster.</title>
        <authorList>
            <person name="Muhammad N."/>
            <person name="Nguyen T.H."/>
            <person name="Lee Y.-J."/>
            <person name="Ko J."/>
            <person name="Kim S.-G."/>
        </authorList>
    </citation>
    <scope>NUCLEOTIDE SEQUENCE</scope>
    <source>
        <strain evidence="2">OG9-811</strain>
    </source>
</reference>
<evidence type="ECO:0000313" key="2">
    <source>
        <dbReference type="EMBL" id="QXO18842.1"/>
    </source>
</evidence>
<dbReference type="Proteomes" id="UP000694232">
    <property type="component" value="Chromosome 1"/>
</dbReference>
<protein>
    <submittedName>
        <fullName evidence="2">LacI family DNA-binding transcriptional regulator</fullName>
    </submittedName>
</protein>
<dbReference type="KEGG" id="vos:KNV97_11505"/>